<comment type="caution">
    <text evidence="1">The sequence shown here is derived from an EMBL/GenBank/DDBJ whole genome shotgun (WGS) entry which is preliminary data.</text>
</comment>
<protein>
    <submittedName>
        <fullName evidence="1">Uncharacterized protein</fullName>
    </submittedName>
</protein>
<gene>
    <name evidence="1" type="ORF">K1T71_005626</name>
</gene>
<dbReference type="EMBL" id="CM034395">
    <property type="protein sequence ID" value="KAJ0178851.1"/>
    <property type="molecule type" value="Genomic_DNA"/>
</dbReference>
<name>A0ACC1D4W5_9NEOP</name>
<accession>A0ACC1D4W5</accession>
<organism evidence="1 2">
    <name type="scientific">Dendrolimus kikuchii</name>
    <dbReference type="NCBI Taxonomy" id="765133"/>
    <lineage>
        <taxon>Eukaryota</taxon>
        <taxon>Metazoa</taxon>
        <taxon>Ecdysozoa</taxon>
        <taxon>Arthropoda</taxon>
        <taxon>Hexapoda</taxon>
        <taxon>Insecta</taxon>
        <taxon>Pterygota</taxon>
        <taxon>Neoptera</taxon>
        <taxon>Endopterygota</taxon>
        <taxon>Lepidoptera</taxon>
        <taxon>Glossata</taxon>
        <taxon>Ditrysia</taxon>
        <taxon>Bombycoidea</taxon>
        <taxon>Lasiocampidae</taxon>
        <taxon>Dendrolimus</taxon>
    </lineage>
</organism>
<proteinExistence type="predicted"/>
<reference evidence="1 2" key="1">
    <citation type="journal article" date="2021" name="Front. Genet.">
        <title>Chromosome-Level Genome Assembly Reveals Significant Gene Expansion in the Toll and IMD Signaling Pathways of Dendrolimus kikuchii.</title>
        <authorList>
            <person name="Zhou J."/>
            <person name="Wu P."/>
            <person name="Xiong Z."/>
            <person name="Liu N."/>
            <person name="Zhao N."/>
            <person name="Ji M."/>
            <person name="Qiu Y."/>
            <person name="Yang B."/>
        </authorList>
    </citation>
    <scope>NUCLEOTIDE SEQUENCE [LARGE SCALE GENOMIC DNA]</scope>
    <source>
        <strain evidence="1">Ann1</strain>
    </source>
</reference>
<keyword evidence="2" id="KW-1185">Reference proteome</keyword>
<evidence type="ECO:0000313" key="2">
    <source>
        <dbReference type="Proteomes" id="UP000824533"/>
    </source>
</evidence>
<sequence length="381" mass="42090">MEGVSWPSTTSASIHFCIVYLFNEPKFVGSESNVTVVVGRDATLTCKVENLHSFKVAWLRVDTQTILTIGPHVITKNHRVGVTRGDHAWALNLRDVRPADGGLYMCQINTEPMITQTHHLHVLVPPDIVDSDSSGEVIIHEGDNVSLHCAASGTPQPLITWRREDSAQMTVAAVNVSKWSGVWLNMSSVSREMNGALLCIATNGVPPSVSKRIILHVLCKPSAWMTQKMIGAYIEESVLLQCKIEAKPPPIVYWTHIDGNKLHNDSKYQASIKSESYKHTAELCIKNVSREDIGTYYCHAENSLGSAFDDVTLYTLAMTTTTSTTTTQITTTILEVTSTPVQLYAELEVSNHDEPQYPDEDAFVVVLSQHQMQNLDISPSS</sequence>
<dbReference type="Proteomes" id="UP000824533">
    <property type="component" value="Linkage Group LG09"/>
</dbReference>
<evidence type="ECO:0000313" key="1">
    <source>
        <dbReference type="EMBL" id="KAJ0178851.1"/>
    </source>
</evidence>